<evidence type="ECO:0000256" key="1">
    <source>
        <dbReference type="ARBA" id="ARBA00004651"/>
    </source>
</evidence>
<evidence type="ECO:0000256" key="2">
    <source>
        <dbReference type="ARBA" id="ARBA00006679"/>
    </source>
</evidence>
<keyword evidence="4 7" id="KW-0812">Transmembrane</keyword>
<dbReference type="Proteomes" id="UP000319384">
    <property type="component" value="Unassembled WGS sequence"/>
</dbReference>
<keyword evidence="6 7" id="KW-0472">Membrane</keyword>
<dbReference type="AlphaFoldDB" id="A0A520MW19"/>
<name>A0A520MW19_9GAMM</name>
<dbReference type="Pfam" id="PF07681">
    <property type="entry name" value="DoxX"/>
    <property type="match status" value="1"/>
</dbReference>
<organism evidence="8 9">
    <name type="scientific">SAR86 cluster bacterium</name>
    <dbReference type="NCBI Taxonomy" id="2030880"/>
    <lineage>
        <taxon>Bacteria</taxon>
        <taxon>Pseudomonadati</taxon>
        <taxon>Pseudomonadota</taxon>
        <taxon>Gammaproteobacteria</taxon>
        <taxon>SAR86 cluster</taxon>
    </lineage>
</organism>
<evidence type="ECO:0000256" key="6">
    <source>
        <dbReference type="ARBA" id="ARBA00023136"/>
    </source>
</evidence>
<dbReference type="InterPro" id="IPR032808">
    <property type="entry name" value="DoxX"/>
</dbReference>
<evidence type="ECO:0000256" key="7">
    <source>
        <dbReference type="SAM" id="Phobius"/>
    </source>
</evidence>
<dbReference type="InterPro" id="IPR051907">
    <property type="entry name" value="DoxX-like_oxidoreductase"/>
</dbReference>
<evidence type="ECO:0000313" key="8">
    <source>
        <dbReference type="EMBL" id="RZO25376.1"/>
    </source>
</evidence>
<reference evidence="8 9" key="1">
    <citation type="submission" date="2019-02" db="EMBL/GenBank/DDBJ databases">
        <title>Prokaryotic population dynamics and viral predation in marine succession experiment using metagenomics: the confinement effect.</title>
        <authorList>
            <person name="Haro-Moreno J.M."/>
            <person name="Rodriguez-Valera F."/>
            <person name="Lopez-Perez M."/>
        </authorList>
    </citation>
    <scope>NUCLEOTIDE SEQUENCE [LARGE SCALE GENOMIC DNA]</scope>
    <source>
        <strain evidence="8">MED-G162</strain>
    </source>
</reference>
<feature type="transmembrane region" description="Helical" evidence="7">
    <location>
        <begin position="61"/>
        <end position="82"/>
    </location>
</feature>
<gene>
    <name evidence="8" type="ORF">EVA95_03565</name>
</gene>
<dbReference type="PANTHER" id="PTHR33452:SF1">
    <property type="entry name" value="INNER MEMBRANE PROTEIN YPHA-RELATED"/>
    <property type="match status" value="1"/>
</dbReference>
<evidence type="ECO:0000256" key="3">
    <source>
        <dbReference type="ARBA" id="ARBA00022475"/>
    </source>
</evidence>
<evidence type="ECO:0000313" key="9">
    <source>
        <dbReference type="Proteomes" id="UP000319384"/>
    </source>
</evidence>
<keyword evidence="5 7" id="KW-1133">Transmembrane helix</keyword>
<evidence type="ECO:0000256" key="4">
    <source>
        <dbReference type="ARBA" id="ARBA00022692"/>
    </source>
</evidence>
<comment type="similarity">
    <text evidence="2">Belongs to the DoxX family.</text>
</comment>
<feature type="transmembrane region" description="Helical" evidence="7">
    <location>
        <begin position="21"/>
        <end position="41"/>
    </location>
</feature>
<protein>
    <submittedName>
        <fullName evidence="8">DoxX family protein</fullName>
    </submittedName>
</protein>
<feature type="transmembrane region" description="Helical" evidence="7">
    <location>
        <begin position="120"/>
        <end position="137"/>
    </location>
</feature>
<evidence type="ECO:0000256" key="5">
    <source>
        <dbReference type="ARBA" id="ARBA00022989"/>
    </source>
</evidence>
<accession>A0A520MW19</accession>
<feature type="transmembrane region" description="Helical" evidence="7">
    <location>
        <begin position="94"/>
        <end position="114"/>
    </location>
</feature>
<comment type="caution">
    <text evidence="8">The sequence shown here is derived from an EMBL/GenBank/DDBJ whole genome shotgun (WGS) entry which is preliminary data.</text>
</comment>
<keyword evidence="3" id="KW-1003">Cell membrane</keyword>
<sequence>MLKKLNNILESTANPLVPITPWLLRLGLGISFIFHGLGKFPLPPEKMVTWFESMGYMYPEIVTSLVALGEVGAGAGIILGGLNNGNVGNLITRLSGGAVVVIMIGAILIAHSDWLITKKLFMSEQIFLFLIGLYFAIKGNK</sequence>
<comment type="subcellular location">
    <subcellularLocation>
        <location evidence="1">Cell membrane</location>
        <topology evidence="1">Multi-pass membrane protein</topology>
    </subcellularLocation>
</comment>
<dbReference type="PANTHER" id="PTHR33452">
    <property type="entry name" value="OXIDOREDUCTASE CATD-RELATED"/>
    <property type="match status" value="1"/>
</dbReference>
<dbReference type="GO" id="GO:0005886">
    <property type="term" value="C:plasma membrane"/>
    <property type="evidence" value="ECO:0007669"/>
    <property type="project" value="UniProtKB-SubCell"/>
</dbReference>
<dbReference type="EMBL" id="SHBH01000037">
    <property type="protein sequence ID" value="RZO25376.1"/>
    <property type="molecule type" value="Genomic_DNA"/>
</dbReference>
<proteinExistence type="inferred from homology"/>